<protein>
    <submittedName>
        <fullName evidence="2">DUF3291 domain-containing protein</fullName>
    </submittedName>
</protein>
<evidence type="ECO:0000313" key="2">
    <source>
        <dbReference type="EMBL" id="TKK86624.1"/>
    </source>
</evidence>
<dbReference type="Proteomes" id="UP000308705">
    <property type="component" value="Unassembled WGS sequence"/>
</dbReference>
<dbReference type="AlphaFoldDB" id="A0A4U3MEG4"/>
<name>A0A4U3MEG4_9ACTN</name>
<reference evidence="2 3" key="1">
    <citation type="submission" date="2019-04" db="EMBL/GenBank/DDBJ databases">
        <title>Herbidospora sp. NEAU-GS14.nov., a novel actinomycete isolated from soil.</title>
        <authorList>
            <person name="Han L."/>
        </authorList>
    </citation>
    <scope>NUCLEOTIDE SEQUENCE [LARGE SCALE GENOMIC DNA]</scope>
    <source>
        <strain evidence="2 3">NEAU-GS14</strain>
    </source>
</reference>
<feature type="domain" description="DUF3291" evidence="1">
    <location>
        <begin position="3"/>
        <end position="141"/>
    </location>
</feature>
<evidence type="ECO:0000259" key="1">
    <source>
        <dbReference type="Pfam" id="PF11695"/>
    </source>
</evidence>
<evidence type="ECO:0000313" key="3">
    <source>
        <dbReference type="Proteomes" id="UP000308705"/>
    </source>
</evidence>
<proteinExistence type="predicted"/>
<dbReference type="RefSeq" id="WP_137248817.1">
    <property type="nucleotide sequence ID" value="NZ_SZQA01000020.1"/>
</dbReference>
<accession>A0A4U3MEG4</accession>
<sequence>MHLAQFNVAHMRAPVDDPLLTEFVAALEPVNTLADAAPGFVWRAIANEDDPEETITHEFGDHLLINYSIWESRETLWNFVYRSAHLAVLQRRREWFLRVAEPYTVMWWVEEGEIPSLKEAWNRLTLLREKGPTPDAFTFKEFYEPNGDRG</sequence>
<gene>
    <name evidence="2" type="ORF">FDA94_21240</name>
</gene>
<dbReference type="SUPFAM" id="SSF54909">
    <property type="entry name" value="Dimeric alpha+beta barrel"/>
    <property type="match status" value="1"/>
</dbReference>
<dbReference type="InterPro" id="IPR011008">
    <property type="entry name" value="Dimeric_a/b-barrel"/>
</dbReference>
<dbReference type="Pfam" id="PF11695">
    <property type="entry name" value="DUF3291"/>
    <property type="match status" value="1"/>
</dbReference>
<organism evidence="2 3">
    <name type="scientific">Herbidospora galbida</name>
    <dbReference type="NCBI Taxonomy" id="2575442"/>
    <lineage>
        <taxon>Bacteria</taxon>
        <taxon>Bacillati</taxon>
        <taxon>Actinomycetota</taxon>
        <taxon>Actinomycetes</taxon>
        <taxon>Streptosporangiales</taxon>
        <taxon>Streptosporangiaceae</taxon>
        <taxon>Herbidospora</taxon>
    </lineage>
</organism>
<dbReference type="InterPro" id="IPR021708">
    <property type="entry name" value="DUF3291"/>
</dbReference>
<comment type="caution">
    <text evidence="2">The sequence shown here is derived from an EMBL/GenBank/DDBJ whole genome shotgun (WGS) entry which is preliminary data.</text>
</comment>
<dbReference type="OrthoDB" id="2376237at2"/>
<dbReference type="EMBL" id="SZQA01000020">
    <property type="protein sequence ID" value="TKK86624.1"/>
    <property type="molecule type" value="Genomic_DNA"/>
</dbReference>
<keyword evidence="3" id="KW-1185">Reference proteome</keyword>